<keyword evidence="3" id="KW-0808">Transferase</keyword>
<keyword evidence="6 7" id="KW-0067">ATP-binding</keyword>
<feature type="compositionally biased region" description="Low complexity" evidence="8">
    <location>
        <begin position="417"/>
        <end position="427"/>
    </location>
</feature>
<evidence type="ECO:0000256" key="8">
    <source>
        <dbReference type="SAM" id="MobiDB-lite"/>
    </source>
</evidence>
<dbReference type="Gene3D" id="1.10.510.10">
    <property type="entry name" value="Transferase(Phosphotransferase) domain 1"/>
    <property type="match status" value="1"/>
</dbReference>
<keyword evidence="4 7" id="KW-0547">Nucleotide-binding</keyword>
<feature type="transmembrane region" description="Helical" evidence="9">
    <location>
        <begin position="528"/>
        <end position="548"/>
    </location>
</feature>
<keyword evidence="5 11" id="KW-0418">Kinase</keyword>
<evidence type="ECO:0000256" key="1">
    <source>
        <dbReference type="ARBA" id="ARBA00012513"/>
    </source>
</evidence>
<dbReference type="InterPro" id="IPR017441">
    <property type="entry name" value="Protein_kinase_ATP_BS"/>
</dbReference>
<evidence type="ECO:0000256" key="3">
    <source>
        <dbReference type="ARBA" id="ARBA00022679"/>
    </source>
</evidence>
<feature type="compositionally biased region" description="Basic and acidic residues" evidence="8">
    <location>
        <begin position="450"/>
        <end position="460"/>
    </location>
</feature>
<feature type="compositionally biased region" description="Pro residues" evidence="8">
    <location>
        <begin position="461"/>
        <end position="477"/>
    </location>
</feature>
<keyword evidence="9" id="KW-1133">Transmembrane helix</keyword>
<evidence type="ECO:0000259" key="10">
    <source>
        <dbReference type="PROSITE" id="PS50011"/>
    </source>
</evidence>
<sequence length="828" mass="84730">MTEVSREVGRYGILREIGRGGMARVYLARQNDLDRLVALKELSAFHASDPQFAQRFLRESRLAGSLSHPNIVTVHEYFEFEGTPFIAMEYVPRGSLRPYVGRLSLAQVVGVIEGMLAGLTHAEGKGIVHRDLKPENVMVTDEGRVKIADFGIAKAGSDVGATGAFMTATGTTVGTPAYMAPEQAMARDIGPWTDLYSLGVMAYEMLVGRLPFPESEAPMVLLMKHVNEPVPPPRSINPDLDLELADWIERLLVKDPAGRLRDATEAWDELEETVIRIFGARWRREARLPAPAPVSDTPRPLTPAPFTGASDAAEPEDDDFASFEWREPAGPDAPLGTPPPSATVAPSTPTSAPTPTPAPVDLPSDPGYATAAGSGPAPPAPPAAGPPSSEPGYETAAASAPAPPAPEPPSSEPPSSEPGYETAAASAPAPPPAPEPPSAEPVAETPVPEPDFRTYGRRDAPPAPEPQPDPEPVAAPEPEPEPEPAWGATAAPSRVPPAPAPAAVAEPAARPASAATAPDGERRGVRTGALALLGVGLIVAALVGFLVAPSKKKAAHAAELSNSASSPALQLAFPSTWRQTGAAPEIPGLPLTDAVALGGPSAGATIQAGRSTASGPTLLPKAFVARLPAAPRPVAVRLGPAVAYRYAKLTPGSPAQQVTVYAIPTDAGVLTLACLGAAAVASPDCEAIATSLRVAGAKALAPGPSAAYAEALGAALSTMQSGASAAGRDLAAAKTRAGQAKAATAMAEVYGTAAGTLRGMAVGPGDRDAHDAIVTAVRATDRDLRRLASAAGKGDSAAYRRASAAITRDRASVDAAVAGLRSAGYALG</sequence>
<evidence type="ECO:0000256" key="6">
    <source>
        <dbReference type="ARBA" id="ARBA00022840"/>
    </source>
</evidence>
<dbReference type="PANTHER" id="PTHR43289:SF6">
    <property type="entry name" value="SERINE_THREONINE-PROTEIN KINASE NEKL-3"/>
    <property type="match status" value="1"/>
</dbReference>
<keyword evidence="9" id="KW-0472">Membrane</keyword>
<reference evidence="11 12" key="1">
    <citation type="journal article" date="2018" name="J. Microbiol.">
        <title>Baekduia soli gen. nov., sp. nov., a novel bacterium isolated from the soil of Baekdu Mountain and proposal of a novel family name, Baekduiaceae fam. nov.</title>
        <authorList>
            <person name="An D.S."/>
            <person name="Siddiqi M.Z."/>
            <person name="Kim K.H."/>
            <person name="Yu H.S."/>
            <person name="Im W.T."/>
        </authorList>
    </citation>
    <scope>NUCLEOTIDE SEQUENCE [LARGE SCALE GENOMIC DNA]</scope>
    <source>
        <strain evidence="11 12">BR7-21</strain>
    </source>
</reference>
<dbReference type="OrthoDB" id="5241055at2"/>
<dbReference type="RefSeq" id="WP_146920038.1">
    <property type="nucleotide sequence ID" value="NZ_CP042430.1"/>
</dbReference>
<feature type="compositionally biased region" description="Low complexity" evidence="8">
    <location>
        <begin position="342"/>
        <end position="351"/>
    </location>
</feature>
<dbReference type="InterPro" id="IPR011009">
    <property type="entry name" value="Kinase-like_dom_sf"/>
</dbReference>
<dbReference type="PROSITE" id="PS00108">
    <property type="entry name" value="PROTEIN_KINASE_ST"/>
    <property type="match status" value="1"/>
</dbReference>
<feature type="compositionally biased region" description="Pro residues" evidence="8">
    <location>
        <begin position="428"/>
        <end position="439"/>
    </location>
</feature>
<feature type="compositionally biased region" description="Low complexity" evidence="8">
    <location>
        <begin position="366"/>
        <end position="375"/>
    </location>
</feature>
<dbReference type="PROSITE" id="PS00107">
    <property type="entry name" value="PROTEIN_KINASE_ATP"/>
    <property type="match status" value="1"/>
</dbReference>
<dbReference type="Proteomes" id="UP000321805">
    <property type="component" value="Chromosome"/>
</dbReference>
<evidence type="ECO:0000256" key="5">
    <source>
        <dbReference type="ARBA" id="ARBA00022777"/>
    </source>
</evidence>
<accession>A0A5B8U620</accession>
<dbReference type="PROSITE" id="PS50011">
    <property type="entry name" value="PROTEIN_KINASE_DOM"/>
    <property type="match status" value="1"/>
</dbReference>
<evidence type="ECO:0000256" key="9">
    <source>
        <dbReference type="SAM" id="Phobius"/>
    </source>
</evidence>
<feature type="compositionally biased region" description="Low complexity" evidence="8">
    <location>
        <begin position="484"/>
        <end position="493"/>
    </location>
</feature>
<feature type="compositionally biased region" description="Pro residues" evidence="8">
    <location>
        <begin position="401"/>
        <end position="416"/>
    </location>
</feature>
<dbReference type="Pfam" id="PF00069">
    <property type="entry name" value="Pkinase"/>
    <property type="match status" value="1"/>
</dbReference>
<name>A0A5B8U620_9ACTN</name>
<proteinExistence type="predicted"/>
<dbReference type="SUPFAM" id="SSF56112">
    <property type="entry name" value="Protein kinase-like (PK-like)"/>
    <property type="match status" value="1"/>
</dbReference>
<feature type="domain" description="Protein kinase" evidence="10">
    <location>
        <begin position="11"/>
        <end position="275"/>
    </location>
</feature>
<dbReference type="EC" id="2.7.11.1" evidence="1"/>
<dbReference type="PANTHER" id="PTHR43289">
    <property type="entry name" value="MITOGEN-ACTIVATED PROTEIN KINASE KINASE KINASE 20-RELATED"/>
    <property type="match status" value="1"/>
</dbReference>
<evidence type="ECO:0000313" key="12">
    <source>
        <dbReference type="Proteomes" id="UP000321805"/>
    </source>
</evidence>
<gene>
    <name evidence="11" type="ORF">FSW04_13430</name>
</gene>
<organism evidence="11 12">
    <name type="scientific">Baekduia soli</name>
    <dbReference type="NCBI Taxonomy" id="496014"/>
    <lineage>
        <taxon>Bacteria</taxon>
        <taxon>Bacillati</taxon>
        <taxon>Actinomycetota</taxon>
        <taxon>Thermoleophilia</taxon>
        <taxon>Solirubrobacterales</taxon>
        <taxon>Baekduiaceae</taxon>
        <taxon>Baekduia</taxon>
    </lineage>
</organism>
<feature type="region of interest" description="Disordered" evidence="8">
    <location>
        <begin position="289"/>
        <end position="521"/>
    </location>
</feature>
<dbReference type="GO" id="GO:0005524">
    <property type="term" value="F:ATP binding"/>
    <property type="evidence" value="ECO:0007669"/>
    <property type="project" value="UniProtKB-UniRule"/>
</dbReference>
<dbReference type="Gene3D" id="3.30.200.20">
    <property type="entry name" value="Phosphorylase Kinase, domain 1"/>
    <property type="match status" value="1"/>
</dbReference>
<dbReference type="GO" id="GO:0004674">
    <property type="term" value="F:protein serine/threonine kinase activity"/>
    <property type="evidence" value="ECO:0007669"/>
    <property type="project" value="UniProtKB-KW"/>
</dbReference>
<feature type="compositionally biased region" description="Low complexity" evidence="8">
    <location>
        <begin position="390"/>
        <end position="400"/>
    </location>
</feature>
<dbReference type="SMART" id="SM00220">
    <property type="entry name" value="S_TKc"/>
    <property type="match status" value="1"/>
</dbReference>
<protein>
    <recommendedName>
        <fullName evidence="1">non-specific serine/threonine protein kinase</fullName>
        <ecNumber evidence="1">2.7.11.1</ecNumber>
    </recommendedName>
</protein>
<feature type="compositionally biased region" description="Low complexity" evidence="8">
    <location>
        <begin position="501"/>
        <end position="518"/>
    </location>
</feature>
<dbReference type="InterPro" id="IPR008271">
    <property type="entry name" value="Ser/Thr_kinase_AS"/>
</dbReference>
<evidence type="ECO:0000313" key="11">
    <source>
        <dbReference type="EMBL" id="QEC48470.1"/>
    </source>
</evidence>
<evidence type="ECO:0000256" key="4">
    <source>
        <dbReference type="ARBA" id="ARBA00022741"/>
    </source>
</evidence>
<keyword evidence="2 11" id="KW-0723">Serine/threonine-protein kinase</keyword>
<feature type="compositionally biased region" description="Pro residues" evidence="8">
    <location>
        <begin position="376"/>
        <end position="389"/>
    </location>
</feature>
<keyword evidence="12" id="KW-1185">Reference proteome</keyword>
<dbReference type="CDD" id="cd14014">
    <property type="entry name" value="STKc_PknB_like"/>
    <property type="match status" value="1"/>
</dbReference>
<dbReference type="InterPro" id="IPR000719">
    <property type="entry name" value="Prot_kinase_dom"/>
</dbReference>
<dbReference type="AlphaFoldDB" id="A0A5B8U620"/>
<dbReference type="KEGG" id="bsol:FSW04_13430"/>
<keyword evidence="9" id="KW-0812">Transmembrane</keyword>
<feature type="binding site" evidence="7">
    <location>
        <position position="40"/>
    </location>
    <ligand>
        <name>ATP</name>
        <dbReference type="ChEBI" id="CHEBI:30616"/>
    </ligand>
</feature>
<evidence type="ECO:0000256" key="7">
    <source>
        <dbReference type="PROSITE-ProRule" id="PRU10141"/>
    </source>
</evidence>
<evidence type="ECO:0000256" key="2">
    <source>
        <dbReference type="ARBA" id="ARBA00022527"/>
    </source>
</evidence>
<dbReference type="EMBL" id="CP042430">
    <property type="protein sequence ID" value="QEC48470.1"/>
    <property type="molecule type" value="Genomic_DNA"/>
</dbReference>